<evidence type="ECO:0008006" key="4">
    <source>
        <dbReference type="Google" id="ProtNLM"/>
    </source>
</evidence>
<name>A0A7W7WCE2_9ACTN</name>
<sequence>MPKAIGAPAPISNTPSDQVLSTRRRPRPPVSERGRSVRRATSPTSRFSKIAHRWSRDERLSWKARGLLAWLNSHAPGFRISEKRIVCAAPDGRDATRTAIRELESHGYLVRERERGSDGRLGGVDYILCEPWAPPPAPEATAPTQAPLPPSPTTENPPLAATSTNTVNPQVTTYDGKTNVGKPTPIRRTDKQEDQHPEKTRKALPLLAAGERADRNARDAATTPAAKPEELTRMAATVLGLLPGHYRDTPSWLRSRLLKRISEALVHHTPAAIADYCAKFTADPAFGHYEHLRRFDDTLRKLAADIADGTACPGCGRDPRHPFCDARIKAACDEHVHDSRTYDVQTGSDLTGEELTDRLMGDPEQCTDVPMGKPLLMKPACGLA</sequence>
<feature type="region of interest" description="Disordered" evidence="1">
    <location>
        <begin position="1"/>
        <end position="45"/>
    </location>
</feature>
<reference evidence="2 3" key="1">
    <citation type="submission" date="2020-08" db="EMBL/GenBank/DDBJ databases">
        <title>Sequencing the genomes of 1000 actinobacteria strains.</title>
        <authorList>
            <person name="Klenk H.-P."/>
        </authorList>
    </citation>
    <scope>NUCLEOTIDE SEQUENCE [LARGE SCALE GENOMIC DNA]</scope>
    <source>
        <strain evidence="2 3">DSM 43023</strain>
    </source>
</reference>
<gene>
    <name evidence="2" type="ORF">FHR32_006387</name>
</gene>
<organism evidence="2 3">
    <name type="scientific">Streptosporangium album</name>
    <dbReference type="NCBI Taxonomy" id="47479"/>
    <lineage>
        <taxon>Bacteria</taxon>
        <taxon>Bacillati</taxon>
        <taxon>Actinomycetota</taxon>
        <taxon>Actinomycetes</taxon>
        <taxon>Streptosporangiales</taxon>
        <taxon>Streptosporangiaceae</taxon>
        <taxon>Streptosporangium</taxon>
    </lineage>
</organism>
<dbReference type="Proteomes" id="UP000534286">
    <property type="component" value="Unassembled WGS sequence"/>
</dbReference>
<dbReference type="RefSeq" id="WP_184758050.1">
    <property type="nucleotide sequence ID" value="NZ_BAABEK010000034.1"/>
</dbReference>
<proteinExistence type="predicted"/>
<evidence type="ECO:0000313" key="2">
    <source>
        <dbReference type="EMBL" id="MBB4942001.1"/>
    </source>
</evidence>
<protein>
    <recommendedName>
        <fullName evidence="4">Helix-turn-helix domain-containing protein</fullName>
    </recommendedName>
</protein>
<comment type="caution">
    <text evidence="2">The sequence shown here is derived from an EMBL/GenBank/DDBJ whole genome shotgun (WGS) entry which is preliminary data.</text>
</comment>
<dbReference type="AlphaFoldDB" id="A0A7W7WCE2"/>
<feature type="compositionally biased region" description="Polar residues" evidence="1">
    <location>
        <begin position="161"/>
        <end position="176"/>
    </location>
</feature>
<accession>A0A7W7WCE2</accession>
<evidence type="ECO:0000313" key="3">
    <source>
        <dbReference type="Proteomes" id="UP000534286"/>
    </source>
</evidence>
<feature type="compositionally biased region" description="Polar residues" evidence="1">
    <location>
        <begin position="11"/>
        <end position="21"/>
    </location>
</feature>
<dbReference type="EMBL" id="JACHJU010000003">
    <property type="protein sequence ID" value="MBB4942001.1"/>
    <property type="molecule type" value="Genomic_DNA"/>
</dbReference>
<feature type="compositionally biased region" description="Basic and acidic residues" evidence="1">
    <location>
        <begin position="187"/>
        <end position="201"/>
    </location>
</feature>
<evidence type="ECO:0000256" key="1">
    <source>
        <dbReference type="SAM" id="MobiDB-lite"/>
    </source>
</evidence>
<keyword evidence="3" id="KW-1185">Reference proteome</keyword>
<feature type="region of interest" description="Disordered" evidence="1">
    <location>
        <begin position="135"/>
        <end position="228"/>
    </location>
</feature>